<proteinExistence type="predicted"/>
<reference evidence="2" key="1">
    <citation type="journal article" date="2014" name="Front. Microbiol.">
        <title>High frequency of phylogenetically diverse reductive dehalogenase-homologous genes in deep subseafloor sedimentary metagenomes.</title>
        <authorList>
            <person name="Kawai M."/>
            <person name="Futagami T."/>
            <person name="Toyoda A."/>
            <person name="Takaki Y."/>
            <person name="Nishi S."/>
            <person name="Hori S."/>
            <person name="Arai W."/>
            <person name="Tsubouchi T."/>
            <person name="Morono Y."/>
            <person name="Uchiyama I."/>
            <person name="Ito T."/>
            <person name="Fujiyama A."/>
            <person name="Inagaki F."/>
            <person name="Takami H."/>
        </authorList>
    </citation>
    <scope>NUCLEOTIDE SEQUENCE</scope>
    <source>
        <strain evidence="2">Expedition CK06-06</strain>
    </source>
</reference>
<organism evidence="2">
    <name type="scientific">marine sediment metagenome</name>
    <dbReference type="NCBI Taxonomy" id="412755"/>
    <lineage>
        <taxon>unclassified sequences</taxon>
        <taxon>metagenomes</taxon>
        <taxon>ecological metagenomes</taxon>
    </lineage>
</organism>
<feature type="transmembrane region" description="Helical" evidence="1">
    <location>
        <begin position="12"/>
        <end position="30"/>
    </location>
</feature>
<feature type="transmembrane region" description="Helical" evidence="1">
    <location>
        <begin position="199"/>
        <end position="221"/>
    </location>
</feature>
<gene>
    <name evidence="2" type="ORF">S12H4_15454</name>
</gene>
<accession>X1T7I9</accession>
<evidence type="ECO:0000313" key="2">
    <source>
        <dbReference type="EMBL" id="GAI87361.1"/>
    </source>
</evidence>
<sequence length="231" mass="25154">IDNTSQRKAARVAGFLYLILIVTGIIGQLARQSLIVPGDAATTANNIMANEMQFRGANVSWLISEMFLLMLGLALYVVFKKVNKNIASLMVLFVVVGVAIECINTLNQFAALQLLSGADYLTVFSADQLNAQVMSHLDSWEAGYRIAAILSFGPWLIPAGYLVYKSGYFPRILGVLVILAGFGILIEGLQYFLLPDYEVISYPGSVVASIGEFAFCGWLLLKGAKIPEMKS</sequence>
<keyword evidence="1" id="KW-1133">Transmembrane helix</keyword>
<feature type="transmembrane region" description="Helical" evidence="1">
    <location>
        <begin position="59"/>
        <end position="79"/>
    </location>
</feature>
<evidence type="ECO:0008006" key="3">
    <source>
        <dbReference type="Google" id="ProtNLM"/>
    </source>
</evidence>
<dbReference type="EMBL" id="BARW01007424">
    <property type="protein sequence ID" value="GAI87361.1"/>
    <property type="molecule type" value="Genomic_DNA"/>
</dbReference>
<dbReference type="AlphaFoldDB" id="X1T7I9"/>
<name>X1T7I9_9ZZZZ</name>
<keyword evidence="1" id="KW-0812">Transmembrane</keyword>
<feature type="non-terminal residue" evidence="2">
    <location>
        <position position="1"/>
    </location>
</feature>
<protein>
    <recommendedName>
        <fullName evidence="3">DUF4386 domain-containing protein</fullName>
    </recommendedName>
</protein>
<feature type="transmembrane region" description="Helical" evidence="1">
    <location>
        <begin position="171"/>
        <end position="193"/>
    </location>
</feature>
<keyword evidence="1" id="KW-0472">Membrane</keyword>
<feature type="transmembrane region" description="Helical" evidence="1">
    <location>
        <begin position="86"/>
        <end position="106"/>
    </location>
</feature>
<dbReference type="InterPro" id="IPR025495">
    <property type="entry name" value="DUF4386"/>
</dbReference>
<evidence type="ECO:0000256" key="1">
    <source>
        <dbReference type="SAM" id="Phobius"/>
    </source>
</evidence>
<dbReference type="Pfam" id="PF14329">
    <property type="entry name" value="DUF4386"/>
    <property type="match status" value="1"/>
</dbReference>
<comment type="caution">
    <text evidence="2">The sequence shown here is derived from an EMBL/GenBank/DDBJ whole genome shotgun (WGS) entry which is preliminary data.</text>
</comment>
<feature type="transmembrane region" description="Helical" evidence="1">
    <location>
        <begin position="142"/>
        <end position="164"/>
    </location>
</feature>